<dbReference type="GO" id="GO:0016787">
    <property type="term" value="F:hydrolase activity"/>
    <property type="evidence" value="ECO:0007669"/>
    <property type="project" value="UniProtKB-KW"/>
</dbReference>
<sequence length="203" mass="22480">MQLVFIHGNRATSTSFNYLRSHLASRDEIVLDYESHQGFYRNHRAMLQQLEGTRDMVFIAHSLGGIHALHLADALGKRVLGGITMSTPYGGSEAAEMLACMLPFSQVLKDIQPHSKPIRAAKSLPVMTPWTNLVSTAGATPLIPLPNDGVVTLQSMRAREDIRTIDIDCNHFEILLHPRALEAVQEAVDDARNALSRRIVLYG</sequence>
<dbReference type="AlphaFoldDB" id="A0A934STQ6"/>
<dbReference type="RefSeq" id="WP_200592050.1">
    <property type="nucleotide sequence ID" value="NZ_JAEPBG010000004.1"/>
</dbReference>
<dbReference type="InterPro" id="IPR000073">
    <property type="entry name" value="AB_hydrolase_1"/>
</dbReference>
<keyword evidence="2" id="KW-0378">Hydrolase</keyword>
<evidence type="ECO:0000313" key="3">
    <source>
        <dbReference type="Proteomes" id="UP000622890"/>
    </source>
</evidence>
<accession>A0A934STQ6</accession>
<organism evidence="2 3">
    <name type="scientific">Noviherbaspirillum pedocola</name>
    <dbReference type="NCBI Taxonomy" id="2801341"/>
    <lineage>
        <taxon>Bacteria</taxon>
        <taxon>Pseudomonadati</taxon>
        <taxon>Pseudomonadota</taxon>
        <taxon>Betaproteobacteria</taxon>
        <taxon>Burkholderiales</taxon>
        <taxon>Oxalobacteraceae</taxon>
        <taxon>Noviherbaspirillum</taxon>
    </lineage>
</organism>
<comment type="caution">
    <text evidence="2">The sequence shown here is derived from an EMBL/GenBank/DDBJ whole genome shotgun (WGS) entry which is preliminary data.</text>
</comment>
<gene>
    <name evidence="2" type="ORF">JJB74_11685</name>
</gene>
<dbReference type="Gene3D" id="3.40.50.1820">
    <property type="entry name" value="alpha/beta hydrolase"/>
    <property type="match status" value="1"/>
</dbReference>
<dbReference type="Pfam" id="PF12697">
    <property type="entry name" value="Abhydrolase_6"/>
    <property type="match status" value="1"/>
</dbReference>
<protein>
    <submittedName>
        <fullName evidence="2">Alpha/beta hydrolase</fullName>
    </submittedName>
</protein>
<keyword evidence="3" id="KW-1185">Reference proteome</keyword>
<dbReference type="Proteomes" id="UP000622890">
    <property type="component" value="Unassembled WGS sequence"/>
</dbReference>
<dbReference type="EMBL" id="JAEPBG010000004">
    <property type="protein sequence ID" value="MBK4735275.1"/>
    <property type="molecule type" value="Genomic_DNA"/>
</dbReference>
<proteinExistence type="predicted"/>
<name>A0A934STQ6_9BURK</name>
<dbReference type="SUPFAM" id="SSF53474">
    <property type="entry name" value="alpha/beta-Hydrolases"/>
    <property type="match status" value="1"/>
</dbReference>
<evidence type="ECO:0000259" key="1">
    <source>
        <dbReference type="Pfam" id="PF12697"/>
    </source>
</evidence>
<reference evidence="2" key="1">
    <citation type="submission" date="2021-01" db="EMBL/GenBank/DDBJ databases">
        <title>Genome sequence of strain Noviherbaspirillum sp. DKR-6.</title>
        <authorList>
            <person name="Chaudhary D.K."/>
        </authorList>
    </citation>
    <scope>NUCLEOTIDE SEQUENCE</scope>
    <source>
        <strain evidence="2">DKR-6</strain>
    </source>
</reference>
<dbReference type="InterPro" id="IPR029058">
    <property type="entry name" value="AB_hydrolase_fold"/>
</dbReference>
<evidence type="ECO:0000313" key="2">
    <source>
        <dbReference type="EMBL" id="MBK4735275.1"/>
    </source>
</evidence>
<feature type="domain" description="AB hydrolase-1" evidence="1">
    <location>
        <begin position="3"/>
        <end position="106"/>
    </location>
</feature>